<dbReference type="GO" id="GO:0005737">
    <property type="term" value="C:cytoplasm"/>
    <property type="evidence" value="ECO:0007669"/>
    <property type="project" value="UniProtKB-SubCell"/>
</dbReference>
<dbReference type="SUPFAM" id="SSF102735">
    <property type="entry name" value="Trigger factor ribosome-binding domain"/>
    <property type="match status" value="1"/>
</dbReference>
<keyword evidence="9" id="KW-0132">Cell division</keyword>
<proteinExistence type="inferred from homology"/>
<dbReference type="Gene3D" id="3.30.70.1050">
    <property type="entry name" value="Trigger factor ribosome-binding domain"/>
    <property type="match status" value="1"/>
</dbReference>
<dbReference type="InterPro" id="IPR008880">
    <property type="entry name" value="Trigger_fac_C"/>
</dbReference>
<comment type="similarity">
    <text evidence="2 9">Belongs to the FKBP-type PPIase family. Tig subfamily.</text>
</comment>
<dbReference type="InterPro" id="IPR008881">
    <property type="entry name" value="Trigger_fac_ribosome-bd_bac"/>
</dbReference>
<reference evidence="12 13" key="1">
    <citation type="submission" date="2019-01" db="EMBL/GenBank/DDBJ databases">
        <title>Insights into ecological role of a new deltaproteobacterial order Candidatus Sinidesulfobacterales (Sva0485) by metagenomics and metatranscriptomics.</title>
        <authorList>
            <person name="Tan S."/>
            <person name="Liu J."/>
            <person name="Fang Y."/>
            <person name="Hedlund B."/>
            <person name="Lian Z.-H."/>
            <person name="Huang L.-Y."/>
            <person name="Li J.-T."/>
            <person name="Huang L.-N."/>
            <person name="Li W.-J."/>
            <person name="Jiang H.-C."/>
            <person name="Dong H.-L."/>
            <person name="Shu W.-S."/>
        </authorList>
    </citation>
    <scope>NUCLEOTIDE SEQUENCE [LARGE SCALE GENOMIC DNA]</scope>
    <source>
        <strain evidence="12">AP4</strain>
    </source>
</reference>
<dbReference type="GO" id="GO:0044183">
    <property type="term" value="F:protein folding chaperone"/>
    <property type="evidence" value="ECO:0007669"/>
    <property type="project" value="TreeGrafter"/>
</dbReference>
<dbReference type="NCBIfam" id="TIGR00115">
    <property type="entry name" value="tig"/>
    <property type="match status" value="1"/>
</dbReference>
<gene>
    <name evidence="9 12" type="primary">tig</name>
    <name evidence="12" type="ORF">EVJ48_03425</name>
</gene>
<dbReference type="GO" id="GO:0043335">
    <property type="term" value="P:protein unfolding"/>
    <property type="evidence" value="ECO:0007669"/>
    <property type="project" value="TreeGrafter"/>
</dbReference>
<dbReference type="PANTHER" id="PTHR30560:SF3">
    <property type="entry name" value="TRIGGER FACTOR-LIKE PROTEIN TIG, CHLOROPLASTIC"/>
    <property type="match status" value="1"/>
</dbReference>
<keyword evidence="7 9" id="KW-0413">Isomerase</keyword>
<evidence type="ECO:0000259" key="10">
    <source>
        <dbReference type="Pfam" id="PF05697"/>
    </source>
</evidence>
<dbReference type="InterPro" id="IPR005215">
    <property type="entry name" value="Trig_fac"/>
</dbReference>
<dbReference type="GO" id="GO:0003755">
    <property type="term" value="F:peptidyl-prolyl cis-trans isomerase activity"/>
    <property type="evidence" value="ECO:0007669"/>
    <property type="project" value="UniProtKB-UniRule"/>
</dbReference>
<evidence type="ECO:0000256" key="1">
    <source>
        <dbReference type="ARBA" id="ARBA00000971"/>
    </source>
</evidence>
<comment type="domain">
    <text evidence="9">Consists of 3 domains; the N-terminus binds the ribosome, the middle domain has PPIase activity, while the C-terminus has intrinsic chaperone activity on its own.</text>
</comment>
<name>A0A520XEX7_9DELT</name>
<dbReference type="InterPro" id="IPR037041">
    <property type="entry name" value="Trigger_fac_C_sf"/>
</dbReference>
<dbReference type="GO" id="GO:0043022">
    <property type="term" value="F:ribosome binding"/>
    <property type="evidence" value="ECO:0007669"/>
    <property type="project" value="TreeGrafter"/>
</dbReference>
<dbReference type="GO" id="GO:0051301">
    <property type="term" value="P:cell division"/>
    <property type="evidence" value="ECO:0007669"/>
    <property type="project" value="UniProtKB-KW"/>
</dbReference>
<evidence type="ECO:0000256" key="8">
    <source>
        <dbReference type="ARBA" id="ARBA00029986"/>
    </source>
</evidence>
<feature type="domain" description="Trigger factor ribosome-binding bacterial" evidence="10">
    <location>
        <begin position="14"/>
        <end position="142"/>
    </location>
</feature>
<evidence type="ECO:0000259" key="11">
    <source>
        <dbReference type="Pfam" id="PF05698"/>
    </source>
</evidence>
<sequence>MDNASNEIAIIDETSVRKSVNLKLDENRTQELLQKKLSEAAKKANIKGFRPGKAPMSIIKKYYEAELLEEAAAEILNQDFRKIISEKGIYVIGTPALEKKSEAEYTISFDVMPEVKDLKLDLKIKKIDKREITDKIIEEEINFLLERLADQEKLDDSAIIDADGKYFAKIDYITIDENGKEIDSAKDYTISLNSSIIDKSFESAFIGKKKGDAFEYDDKERKVTVKGFVREIDRKILPELNEETIKNFGDFKDIGEFKKYVEKSLNEYEEKRYKDALRASISEELIKLNPVELPESIVEEDAKSRLEEMKKQGKYKNIDGKSEEYMGILKIMAKRDIALYLLLSAVEKKENITVTDADLEDFYKNTALISNMKEDEVKGFYSSPEAQENLKNALLEDKTFDFLSQNKVEYI</sequence>
<dbReference type="SUPFAM" id="SSF109998">
    <property type="entry name" value="Triger factor/SurA peptide-binding domain-like"/>
    <property type="match status" value="1"/>
</dbReference>
<evidence type="ECO:0000256" key="3">
    <source>
        <dbReference type="ARBA" id="ARBA00013194"/>
    </source>
</evidence>
<keyword evidence="5 9" id="KW-0697">Rotamase</keyword>
<feature type="domain" description="Trigger factor C-terminal" evidence="11">
    <location>
        <begin position="256"/>
        <end position="404"/>
    </location>
</feature>
<dbReference type="EC" id="5.2.1.8" evidence="3 9"/>
<evidence type="ECO:0000313" key="12">
    <source>
        <dbReference type="EMBL" id="RZV39747.1"/>
    </source>
</evidence>
<evidence type="ECO:0000256" key="6">
    <source>
        <dbReference type="ARBA" id="ARBA00023186"/>
    </source>
</evidence>
<dbReference type="EMBL" id="SHMQ01000006">
    <property type="protein sequence ID" value="RZV39747.1"/>
    <property type="molecule type" value="Genomic_DNA"/>
</dbReference>
<dbReference type="InterPro" id="IPR046357">
    <property type="entry name" value="PPIase_dom_sf"/>
</dbReference>
<evidence type="ECO:0000313" key="13">
    <source>
        <dbReference type="Proteomes" id="UP000322454"/>
    </source>
</evidence>
<dbReference type="Pfam" id="PF05697">
    <property type="entry name" value="Trigger_N"/>
    <property type="match status" value="1"/>
</dbReference>
<comment type="caution">
    <text evidence="12">The sequence shown here is derived from an EMBL/GenBank/DDBJ whole genome shotgun (WGS) entry which is preliminary data.</text>
</comment>
<dbReference type="Gene3D" id="1.10.3120.10">
    <property type="entry name" value="Trigger factor, C-terminal domain"/>
    <property type="match status" value="1"/>
</dbReference>
<evidence type="ECO:0000256" key="9">
    <source>
        <dbReference type="HAMAP-Rule" id="MF_00303"/>
    </source>
</evidence>
<dbReference type="Proteomes" id="UP000322454">
    <property type="component" value="Unassembled WGS sequence"/>
</dbReference>
<dbReference type="InterPro" id="IPR027304">
    <property type="entry name" value="Trigger_fact/SurA_dom_sf"/>
</dbReference>
<keyword evidence="9" id="KW-0963">Cytoplasm</keyword>
<evidence type="ECO:0000256" key="4">
    <source>
        <dbReference type="ARBA" id="ARBA00016902"/>
    </source>
</evidence>
<dbReference type="Gene3D" id="3.10.50.40">
    <property type="match status" value="1"/>
</dbReference>
<dbReference type="AlphaFoldDB" id="A0A520XEX7"/>
<keyword evidence="6 9" id="KW-0143">Chaperone</keyword>
<evidence type="ECO:0000256" key="7">
    <source>
        <dbReference type="ARBA" id="ARBA00023235"/>
    </source>
</evidence>
<dbReference type="PANTHER" id="PTHR30560">
    <property type="entry name" value="TRIGGER FACTOR CHAPERONE AND PEPTIDYL-PROLYL CIS/TRANS ISOMERASE"/>
    <property type="match status" value="1"/>
</dbReference>
<dbReference type="SUPFAM" id="SSF54534">
    <property type="entry name" value="FKBP-like"/>
    <property type="match status" value="1"/>
</dbReference>
<comment type="function">
    <text evidence="9">Involved in protein export. Acts as a chaperone by maintaining the newly synthesized protein in an open conformation. Functions as a peptidyl-prolyl cis-trans isomerase.</text>
</comment>
<evidence type="ECO:0000256" key="5">
    <source>
        <dbReference type="ARBA" id="ARBA00023110"/>
    </source>
</evidence>
<protein>
    <recommendedName>
        <fullName evidence="4 9">Trigger factor</fullName>
        <shortName evidence="9">TF</shortName>
        <ecNumber evidence="3 9">5.2.1.8</ecNumber>
    </recommendedName>
    <alternativeName>
        <fullName evidence="8 9">PPIase</fullName>
    </alternativeName>
</protein>
<comment type="catalytic activity">
    <reaction evidence="1 9">
        <text>[protein]-peptidylproline (omega=180) = [protein]-peptidylproline (omega=0)</text>
        <dbReference type="Rhea" id="RHEA:16237"/>
        <dbReference type="Rhea" id="RHEA-COMP:10747"/>
        <dbReference type="Rhea" id="RHEA-COMP:10748"/>
        <dbReference type="ChEBI" id="CHEBI:83833"/>
        <dbReference type="ChEBI" id="CHEBI:83834"/>
        <dbReference type="EC" id="5.2.1.8"/>
    </reaction>
</comment>
<comment type="subcellular location">
    <subcellularLocation>
        <location evidence="9">Cytoplasm</location>
    </subcellularLocation>
    <text evidence="9">About half TF is bound to the ribosome near the polypeptide exit tunnel while the other half is free in the cytoplasm.</text>
</comment>
<dbReference type="HAMAP" id="MF_00303">
    <property type="entry name" value="Trigger_factor_Tig"/>
    <property type="match status" value="1"/>
</dbReference>
<dbReference type="PIRSF" id="PIRSF003095">
    <property type="entry name" value="Trigger_factor"/>
    <property type="match status" value="1"/>
</dbReference>
<dbReference type="Pfam" id="PF05698">
    <property type="entry name" value="Trigger_C"/>
    <property type="match status" value="1"/>
</dbReference>
<dbReference type="InterPro" id="IPR036611">
    <property type="entry name" value="Trigger_fac_ribosome-bd_sf"/>
</dbReference>
<dbReference type="GO" id="GO:0051083">
    <property type="term" value="P:'de novo' cotranslational protein folding"/>
    <property type="evidence" value="ECO:0007669"/>
    <property type="project" value="TreeGrafter"/>
</dbReference>
<dbReference type="GO" id="GO:0015031">
    <property type="term" value="P:protein transport"/>
    <property type="evidence" value="ECO:0007669"/>
    <property type="project" value="UniProtKB-UniRule"/>
</dbReference>
<keyword evidence="9" id="KW-0131">Cell cycle</keyword>
<organism evidence="12 13">
    <name type="scientific">Candidatus Acidulodesulfobacterium acidiphilum</name>
    <dbReference type="NCBI Taxonomy" id="2597224"/>
    <lineage>
        <taxon>Bacteria</taxon>
        <taxon>Deltaproteobacteria</taxon>
        <taxon>Candidatus Acidulodesulfobacterales</taxon>
        <taxon>Candidatus Acidulodesulfobacterium</taxon>
    </lineage>
</organism>
<evidence type="ECO:0000256" key="2">
    <source>
        <dbReference type="ARBA" id="ARBA00005464"/>
    </source>
</evidence>
<accession>A0A520XEX7</accession>